<dbReference type="InterPro" id="IPR056908">
    <property type="entry name" value="Gp80-like"/>
</dbReference>
<gene>
    <name evidence="1" type="ORF">LCGC14_0561260</name>
</gene>
<organism evidence="1">
    <name type="scientific">marine sediment metagenome</name>
    <dbReference type="NCBI Taxonomy" id="412755"/>
    <lineage>
        <taxon>unclassified sequences</taxon>
        <taxon>metagenomes</taxon>
        <taxon>ecological metagenomes</taxon>
    </lineage>
</organism>
<name>A0A0F9RS19_9ZZZZ</name>
<protein>
    <submittedName>
        <fullName evidence="1">Uncharacterized protein</fullName>
    </submittedName>
</protein>
<dbReference type="Pfam" id="PF23140">
    <property type="entry name" value="Gp80"/>
    <property type="match status" value="1"/>
</dbReference>
<comment type="caution">
    <text evidence="1">The sequence shown here is derived from an EMBL/GenBank/DDBJ whole genome shotgun (WGS) entry which is preliminary data.</text>
</comment>
<dbReference type="EMBL" id="LAZR01000799">
    <property type="protein sequence ID" value="KKN57509.1"/>
    <property type="molecule type" value="Genomic_DNA"/>
</dbReference>
<proteinExistence type="predicted"/>
<accession>A0A0F9RS19</accession>
<reference evidence="1" key="1">
    <citation type="journal article" date="2015" name="Nature">
        <title>Complex archaea that bridge the gap between prokaryotes and eukaryotes.</title>
        <authorList>
            <person name="Spang A."/>
            <person name="Saw J.H."/>
            <person name="Jorgensen S.L."/>
            <person name="Zaremba-Niedzwiedzka K."/>
            <person name="Martijn J."/>
            <person name="Lind A.E."/>
            <person name="van Eijk R."/>
            <person name="Schleper C."/>
            <person name="Guy L."/>
            <person name="Ettema T.J."/>
        </authorList>
    </citation>
    <scope>NUCLEOTIDE SEQUENCE</scope>
</reference>
<sequence length="133" mass="13758">MASNLALYAENKTLELLVGKTAFATPTTYIGLFTVIPDEDGAGGTEASLGNYARIITAGADWEAAAAGAIQNGNDLTFAEATGAAWGLIVGIGIWDAISGGNMIFWMPLDSNKQVDVGDTFRLEAGEIDITAA</sequence>
<dbReference type="AlphaFoldDB" id="A0A0F9RS19"/>
<evidence type="ECO:0000313" key="1">
    <source>
        <dbReference type="EMBL" id="KKN57509.1"/>
    </source>
</evidence>